<proteinExistence type="predicted"/>
<evidence type="ECO:0000313" key="2">
    <source>
        <dbReference type="Proteomes" id="UP000325291"/>
    </source>
</evidence>
<protein>
    <recommendedName>
        <fullName evidence="3">Glycosyltransferase</fullName>
    </recommendedName>
</protein>
<accession>A0A5A9Z721</accession>
<organism evidence="1 2">
    <name type="scientific">Aquicoccus porphyridii</name>
    <dbReference type="NCBI Taxonomy" id="1852029"/>
    <lineage>
        <taxon>Bacteria</taxon>
        <taxon>Pseudomonadati</taxon>
        <taxon>Pseudomonadota</taxon>
        <taxon>Alphaproteobacteria</taxon>
        <taxon>Rhodobacterales</taxon>
        <taxon>Paracoccaceae</taxon>
        <taxon>Aquicoccus</taxon>
    </lineage>
</organism>
<dbReference type="Proteomes" id="UP000325291">
    <property type="component" value="Unassembled WGS sequence"/>
</dbReference>
<evidence type="ECO:0008006" key="3">
    <source>
        <dbReference type="Google" id="ProtNLM"/>
    </source>
</evidence>
<reference evidence="1 2" key="1">
    <citation type="submission" date="2019-07" db="EMBL/GenBank/DDBJ databases">
        <title>Aquicoccus porphyridii gen. nov., sp. nov., isolated from a small marine red alga, Porphyridium marinum.</title>
        <authorList>
            <person name="Liu L."/>
        </authorList>
    </citation>
    <scope>NUCLEOTIDE SEQUENCE [LARGE SCALE GENOMIC DNA]</scope>
    <source>
        <strain evidence="1 2">L1 8-17</strain>
    </source>
</reference>
<dbReference type="InterPro" id="IPR029044">
    <property type="entry name" value="Nucleotide-diphossugar_trans"/>
</dbReference>
<sequence length="262" mass="29285">MAEDRIVLCMKWGTLFPPDYVNVLYNACRGAISGRFRFVCLTDDAQGFVEGVEALPIPDIGLAPGEWYTKGVWPKLALYVADLRGLRGRCLFVDLDMVVLRGLDEMFAHPGAFTGIDVGEGWRPGREGTRPPELGTGVFAFDVGSQPQIFDAFQADKAGAMARFRNEQDFVAAHAEGLAFWPAGWVISFKRWLRQPIGLDLMLPPKEPPDSAKIIAFHGDPRPIALVPERTGFWDRFPHMGHGQVGWVRDYWLEHGGRMPPF</sequence>
<name>A0A5A9Z721_9RHOB</name>
<dbReference type="EMBL" id="VINQ01000011">
    <property type="protein sequence ID" value="KAA0912983.1"/>
    <property type="molecule type" value="Genomic_DNA"/>
</dbReference>
<dbReference type="SUPFAM" id="SSF53448">
    <property type="entry name" value="Nucleotide-diphospho-sugar transferases"/>
    <property type="match status" value="1"/>
</dbReference>
<keyword evidence="2" id="KW-1185">Reference proteome</keyword>
<dbReference type="RefSeq" id="WP_111364436.1">
    <property type="nucleotide sequence ID" value="NZ_VINQ01000011.1"/>
</dbReference>
<gene>
    <name evidence="1" type="ORF">FLO80_14230</name>
</gene>
<dbReference type="AlphaFoldDB" id="A0A5A9Z721"/>
<evidence type="ECO:0000313" key="1">
    <source>
        <dbReference type="EMBL" id="KAA0912983.1"/>
    </source>
</evidence>
<comment type="caution">
    <text evidence="1">The sequence shown here is derived from an EMBL/GenBank/DDBJ whole genome shotgun (WGS) entry which is preliminary data.</text>
</comment>